<evidence type="ECO:0000256" key="2">
    <source>
        <dbReference type="ARBA" id="ARBA00022737"/>
    </source>
</evidence>
<dbReference type="InterPro" id="IPR036322">
    <property type="entry name" value="WD40_repeat_dom_sf"/>
</dbReference>
<evidence type="ECO:0000313" key="5">
    <source>
        <dbReference type="EMBL" id="TDL18076.1"/>
    </source>
</evidence>
<dbReference type="SUPFAM" id="SSF52540">
    <property type="entry name" value="P-loop containing nucleoside triphosphate hydrolases"/>
    <property type="match status" value="1"/>
</dbReference>
<feature type="repeat" description="WD" evidence="3">
    <location>
        <begin position="782"/>
        <end position="823"/>
    </location>
</feature>
<name>A0A4Y7PSQ0_9AGAM</name>
<dbReference type="InterPro" id="IPR027417">
    <property type="entry name" value="P-loop_NTPase"/>
</dbReference>
<dbReference type="InterPro" id="IPR020472">
    <property type="entry name" value="WD40_PAC1"/>
</dbReference>
<keyword evidence="6" id="KW-1185">Reference proteome</keyword>
<feature type="non-terminal residue" evidence="5">
    <location>
        <position position="1153"/>
    </location>
</feature>
<evidence type="ECO:0000256" key="1">
    <source>
        <dbReference type="ARBA" id="ARBA00022574"/>
    </source>
</evidence>
<evidence type="ECO:0000313" key="6">
    <source>
        <dbReference type="Proteomes" id="UP000294933"/>
    </source>
</evidence>
<dbReference type="PANTHER" id="PTHR22847">
    <property type="entry name" value="WD40 REPEAT PROTEIN"/>
    <property type="match status" value="1"/>
</dbReference>
<proteinExistence type="predicted"/>
<dbReference type="InterPro" id="IPR015943">
    <property type="entry name" value="WD40/YVTN_repeat-like_dom_sf"/>
</dbReference>
<dbReference type="PROSITE" id="PS50082">
    <property type="entry name" value="WD_REPEATS_2"/>
    <property type="match status" value="13"/>
</dbReference>
<dbReference type="GO" id="GO:1990234">
    <property type="term" value="C:transferase complex"/>
    <property type="evidence" value="ECO:0007669"/>
    <property type="project" value="UniProtKB-ARBA"/>
</dbReference>
<gene>
    <name evidence="5" type="ORF">BD410DRAFT_881403</name>
</gene>
<feature type="repeat" description="WD" evidence="3">
    <location>
        <begin position="956"/>
        <end position="997"/>
    </location>
</feature>
<dbReference type="PROSITE" id="PS50294">
    <property type="entry name" value="WD_REPEATS_REGION"/>
    <property type="match status" value="13"/>
</dbReference>
<feature type="domain" description="Nephrocystin 3-like N-terminal" evidence="4">
    <location>
        <begin position="17"/>
        <end position="178"/>
    </location>
</feature>
<keyword evidence="2" id="KW-0677">Repeat</keyword>
<feature type="repeat" description="WD" evidence="3">
    <location>
        <begin position="1042"/>
        <end position="1083"/>
    </location>
</feature>
<dbReference type="STRING" id="50990.A0A4Y7PSQ0"/>
<dbReference type="SUPFAM" id="SSF82171">
    <property type="entry name" value="DPP6 N-terminal domain-like"/>
    <property type="match status" value="1"/>
</dbReference>
<feature type="repeat" description="WD" evidence="3">
    <location>
        <begin position="913"/>
        <end position="954"/>
    </location>
</feature>
<dbReference type="InterPro" id="IPR001680">
    <property type="entry name" value="WD40_rpt"/>
</dbReference>
<protein>
    <submittedName>
        <fullName evidence="5">WD40 repeat-like protein</fullName>
    </submittedName>
</protein>
<keyword evidence="1 3" id="KW-0853">WD repeat</keyword>
<dbReference type="Gene3D" id="3.40.50.300">
    <property type="entry name" value="P-loop containing nucleotide triphosphate hydrolases"/>
    <property type="match status" value="1"/>
</dbReference>
<feature type="repeat" description="WD" evidence="3">
    <location>
        <begin position="999"/>
        <end position="1040"/>
    </location>
</feature>
<accession>A0A4Y7PSQ0</accession>
<evidence type="ECO:0000259" key="4">
    <source>
        <dbReference type="Pfam" id="PF24883"/>
    </source>
</evidence>
<feature type="repeat" description="WD" evidence="3">
    <location>
        <begin position="567"/>
        <end position="608"/>
    </location>
</feature>
<feature type="repeat" description="WD" evidence="3">
    <location>
        <begin position="739"/>
        <end position="780"/>
    </location>
</feature>
<feature type="repeat" description="WD" evidence="3">
    <location>
        <begin position="653"/>
        <end position="694"/>
    </location>
</feature>
<dbReference type="AlphaFoldDB" id="A0A4Y7PSQ0"/>
<organism evidence="5 6">
    <name type="scientific">Rickenella mellea</name>
    <dbReference type="NCBI Taxonomy" id="50990"/>
    <lineage>
        <taxon>Eukaryota</taxon>
        <taxon>Fungi</taxon>
        <taxon>Dikarya</taxon>
        <taxon>Basidiomycota</taxon>
        <taxon>Agaricomycotina</taxon>
        <taxon>Agaricomycetes</taxon>
        <taxon>Hymenochaetales</taxon>
        <taxon>Rickenellaceae</taxon>
        <taxon>Rickenella</taxon>
    </lineage>
</organism>
<dbReference type="OrthoDB" id="538223at2759"/>
<dbReference type="Pfam" id="PF00400">
    <property type="entry name" value="WD40"/>
    <property type="match status" value="13"/>
</dbReference>
<dbReference type="Proteomes" id="UP000294933">
    <property type="component" value="Unassembled WGS sequence"/>
</dbReference>
<dbReference type="VEuPathDB" id="FungiDB:BD410DRAFT_881403"/>
<feature type="repeat" description="WD" evidence="3">
    <location>
        <begin position="1128"/>
        <end position="1153"/>
    </location>
</feature>
<dbReference type="InterPro" id="IPR056884">
    <property type="entry name" value="NPHP3-like_N"/>
</dbReference>
<dbReference type="SUPFAM" id="SSF50978">
    <property type="entry name" value="WD40 repeat-like"/>
    <property type="match status" value="2"/>
</dbReference>
<sequence>MPEHACLPGTHAGVLKTINEWTMAPDSIYLLTAPAGAGKSTIAHTVASQAKENGILGGCFFLHRDFNERRDPHMVINSLAFQLAHFNLEIAKNIRNILTSDPDLVSSRSLHNKFLNLIVKPVKHVANVKGTILLVIDDLDALDNQNATQSSTRQGFLECIANLEPELPSTLKIFMTSRPEADITQELESFWQCSLVLDSKETHDDLKTYAKSCMAKINRKYKYLGQNWPGSETIFELVNKACGLFIWIHTVYLFLKQRDSSARLKTVLSSQTLGDAKSEIDKLYIKALLDHPDISDAVFFERFQQVVGGIVVLFDPLSSASFDLLLNLPFRSEDIVSSQQSFLHSTDGDIVQFIHPSFPEFLSNKARCQNDQLRIDQNYQHSVLAKACLARMHEILRKNICDLDPSNLNIEVDNLSKRIMRYISKELQYACQYWAYHIDSMFEMHADTYELVKIFFHDDFLPWLDVLSLLQKMKFVSISLNFMQEKIQCYSNTEESAQLLILVKDAKKFVHQFYHLIGQSAMQIYNSALPFTPQQTLLSKLHSPKWDNYVKVLNGTSLHWSPLIAACEGHSCSVVCVAFSPDGSTIVSGSFDKTLCLWDAQSGAVIGEPLKGHTDKVICIAFSPDGSRIVSGSDDSTLHLWNAKSSAAIGEPLKGHSDEIVCIAFSPDSSKIVSGSQDNTLCLWDAKSGVAIGQPLKGHSDQVTCVEFSPDGSKFASSSFDKMLCLWDGNTGVIIGHPLKGHGGEILIVTFSSDGSKIVSGANDNTLCLWDAQSGALIGKLLGGHNNCVTCAAFSPDGLTIVSGSSDSTLCLWDTKSGSLIGRPLEGHRSHVSCLEFSPDGSKIVSGSWDTTICLWNARSGTAIGKPLKGNGDSVRCVAFSSDSSKIASGSGGIAHGLFLWDAKSWEVVRETLKSHTALVSCIAFSSDGSKIVSGSNDKTLFLWDAKSSAVIRGPMRGHSDQITCVAFSPDGSNFVSGSHDATLCQWDAQSGATIGEPFKHHNDGLYSIVFSPDGSKMVSTSWDSTLCLWDTKSGVVIRGSLKAHSSLVRCVAFSPNSLNFVSGSDDSTVCLWDANSGIVIGEPLKGHSKYINCVTFSPDSSMIVSGSDDKTLCLWDVKSGAAIGEPLKGHENRIDQVTFSPDGLLLMSHSSD</sequence>
<dbReference type="PRINTS" id="PR00320">
    <property type="entry name" value="GPROTEINBRPT"/>
</dbReference>
<dbReference type="CDD" id="cd00200">
    <property type="entry name" value="WD40"/>
    <property type="match status" value="2"/>
</dbReference>
<dbReference type="Gene3D" id="2.130.10.10">
    <property type="entry name" value="YVTN repeat-like/Quinoprotein amine dehydrogenase"/>
    <property type="match status" value="5"/>
</dbReference>
<feature type="repeat" description="WD" evidence="3">
    <location>
        <begin position="1085"/>
        <end position="1126"/>
    </location>
</feature>
<feature type="repeat" description="WD" evidence="3">
    <location>
        <begin position="610"/>
        <end position="651"/>
    </location>
</feature>
<reference evidence="5 6" key="1">
    <citation type="submission" date="2018-06" db="EMBL/GenBank/DDBJ databases">
        <title>A transcriptomic atlas of mushroom development highlights an independent origin of complex multicellularity.</title>
        <authorList>
            <consortium name="DOE Joint Genome Institute"/>
            <person name="Krizsan K."/>
            <person name="Almasi E."/>
            <person name="Merenyi Z."/>
            <person name="Sahu N."/>
            <person name="Viragh M."/>
            <person name="Koszo T."/>
            <person name="Mondo S."/>
            <person name="Kiss B."/>
            <person name="Balint B."/>
            <person name="Kues U."/>
            <person name="Barry K."/>
            <person name="Hegedus J.C."/>
            <person name="Henrissat B."/>
            <person name="Johnson J."/>
            <person name="Lipzen A."/>
            <person name="Ohm R."/>
            <person name="Nagy I."/>
            <person name="Pangilinan J."/>
            <person name="Yan J."/>
            <person name="Xiong Y."/>
            <person name="Grigoriev I.V."/>
            <person name="Hibbett D.S."/>
            <person name="Nagy L.G."/>
        </authorList>
    </citation>
    <scope>NUCLEOTIDE SEQUENCE [LARGE SCALE GENOMIC DNA]</scope>
    <source>
        <strain evidence="5 6">SZMC22713</strain>
    </source>
</reference>
<dbReference type="Pfam" id="PF24883">
    <property type="entry name" value="NPHP3_N"/>
    <property type="match status" value="1"/>
</dbReference>
<dbReference type="PANTHER" id="PTHR22847:SF637">
    <property type="entry name" value="WD REPEAT DOMAIN 5B"/>
    <property type="match status" value="1"/>
</dbReference>
<feature type="repeat" description="WD" evidence="3">
    <location>
        <begin position="825"/>
        <end position="866"/>
    </location>
</feature>
<feature type="repeat" description="WD" evidence="3">
    <location>
        <begin position="696"/>
        <end position="728"/>
    </location>
</feature>
<dbReference type="PROSITE" id="PS00678">
    <property type="entry name" value="WD_REPEATS_1"/>
    <property type="match status" value="9"/>
</dbReference>
<dbReference type="InterPro" id="IPR019775">
    <property type="entry name" value="WD40_repeat_CS"/>
</dbReference>
<dbReference type="EMBL" id="ML170213">
    <property type="protein sequence ID" value="TDL18076.1"/>
    <property type="molecule type" value="Genomic_DNA"/>
</dbReference>
<dbReference type="SMART" id="SM00320">
    <property type="entry name" value="WD40"/>
    <property type="match status" value="13"/>
</dbReference>
<evidence type="ECO:0000256" key="3">
    <source>
        <dbReference type="PROSITE-ProRule" id="PRU00221"/>
    </source>
</evidence>